<dbReference type="NCBIfam" id="NF008165">
    <property type="entry name" value="PRK10917.1-3"/>
    <property type="match status" value="1"/>
</dbReference>
<dbReference type="Pfam" id="PF17191">
    <property type="entry name" value="RecG_wedge"/>
    <property type="match status" value="1"/>
</dbReference>
<reference evidence="18 19" key="1">
    <citation type="journal article" date="2019" name="Nat. Microbiol.">
        <title>Mediterranean grassland soil C-N compound turnover is dependent on rainfall and depth, and is mediated by genomically divergent microorganisms.</title>
        <authorList>
            <person name="Diamond S."/>
            <person name="Andeer P.F."/>
            <person name="Li Z."/>
            <person name="Crits-Christoph A."/>
            <person name="Burstein D."/>
            <person name="Anantharaman K."/>
            <person name="Lane K.R."/>
            <person name="Thomas B.C."/>
            <person name="Pan C."/>
            <person name="Northen T.R."/>
            <person name="Banfield J.F."/>
        </authorList>
    </citation>
    <scope>NUCLEOTIDE SEQUENCE [LARGE SCALE GENOMIC DNA]</scope>
    <source>
        <strain evidence="18">NP_5</strain>
    </source>
</reference>
<keyword evidence="8" id="KW-0238">DNA-binding</keyword>
<dbReference type="GO" id="GO:0006310">
    <property type="term" value="P:DNA recombination"/>
    <property type="evidence" value="ECO:0007669"/>
    <property type="project" value="UniProtKB-UniRule"/>
</dbReference>
<dbReference type="Proteomes" id="UP000320393">
    <property type="component" value="Unassembled WGS sequence"/>
</dbReference>
<proteinExistence type="inferred from homology"/>
<dbReference type="NCBIfam" id="NF008168">
    <property type="entry name" value="PRK10917.2-2"/>
    <property type="match status" value="1"/>
</dbReference>
<evidence type="ECO:0000313" key="19">
    <source>
        <dbReference type="Proteomes" id="UP000320393"/>
    </source>
</evidence>
<evidence type="ECO:0000256" key="1">
    <source>
        <dbReference type="ARBA" id="ARBA00007504"/>
    </source>
</evidence>
<evidence type="ECO:0000256" key="12">
    <source>
        <dbReference type="ARBA" id="ARBA00034617"/>
    </source>
</evidence>
<comment type="function">
    <text evidence="15">Plays a critical role in recombination and DNA repair. Helps process Holliday junction intermediates to mature products by catalyzing branch migration. Has replication fork regression activity, unwinds stalled or blocked replication forks to make a HJ that can be resolved. Has a DNA unwinding activity characteristic of a DNA helicase with 3'-5' polarity.</text>
</comment>
<dbReference type="CDD" id="cd04488">
    <property type="entry name" value="RecG_wedge_OBF"/>
    <property type="match status" value="1"/>
</dbReference>
<dbReference type="GO" id="GO:0003677">
    <property type="term" value="F:DNA binding"/>
    <property type="evidence" value="ECO:0007669"/>
    <property type="project" value="UniProtKB-KW"/>
</dbReference>
<organism evidence="18 19">
    <name type="scientific">Candidatus Segetimicrobium genomatis</name>
    <dbReference type="NCBI Taxonomy" id="2569760"/>
    <lineage>
        <taxon>Bacteria</taxon>
        <taxon>Bacillati</taxon>
        <taxon>Candidatus Sysuimicrobiota</taxon>
        <taxon>Candidatus Sysuimicrobiia</taxon>
        <taxon>Candidatus Sysuimicrobiales</taxon>
        <taxon>Candidatus Segetimicrobiaceae</taxon>
        <taxon>Candidatus Segetimicrobium</taxon>
    </lineage>
</organism>
<keyword evidence="4 15" id="KW-0227">DNA damage</keyword>
<dbReference type="SMART" id="SM00490">
    <property type="entry name" value="HELICc"/>
    <property type="match status" value="1"/>
</dbReference>
<keyword evidence="5 15" id="KW-0378">Hydrolase</keyword>
<keyword evidence="11" id="KW-0413">Isomerase</keyword>
<dbReference type="CDD" id="cd18811">
    <property type="entry name" value="SF2_C_RecG"/>
    <property type="match status" value="1"/>
</dbReference>
<dbReference type="EMBL" id="VBAM01000006">
    <property type="protein sequence ID" value="TMJ16935.1"/>
    <property type="molecule type" value="Genomic_DNA"/>
</dbReference>
<evidence type="ECO:0000256" key="4">
    <source>
        <dbReference type="ARBA" id="ARBA00022763"/>
    </source>
</evidence>
<name>A0A537M9M5_9BACT</name>
<dbReference type="SUPFAM" id="SSF52540">
    <property type="entry name" value="P-loop containing nucleoside triphosphate hydrolases"/>
    <property type="match status" value="1"/>
</dbReference>
<evidence type="ECO:0000256" key="14">
    <source>
        <dbReference type="ARBA" id="ARBA00048988"/>
    </source>
</evidence>
<evidence type="ECO:0000256" key="9">
    <source>
        <dbReference type="ARBA" id="ARBA00023172"/>
    </source>
</evidence>
<dbReference type="InterPro" id="IPR001650">
    <property type="entry name" value="Helicase_C-like"/>
</dbReference>
<dbReference type="InterPro" id="IPR033454">
    <property type="entry name" value="RecG_wedge"/>
</dbReference>
<dbReference type="SUPFAM" id="SSF50249">
    <property type="entry name" value="Nucleic acid-binding proteins"/>
    <property type="match status" value="1"/>
</dbReference>
<evidence type="ECO:0000256" key="6">
    <source>
        <dbReference type="ARBA" id="ARBA00022806"/>
    </source>
</evidence>
<evidence type="ECO:0000259" key="17">
    <source>
        <dbReference type="PROSITE" id="PS51194"/>
    </source>
</evidence>
<dbReference type="PANTHER" id="PTHR47964">
    <property type="entry name" value="ATP-DEPENDENT DNA HELICASE HOMOLOG RECG, CHLOROPLASTIC"/>
    <property type="match status" value="1"/>
</dbReference>
<feature type="domain" description="Helicase ATP-binding" evidence="16">
    <location>
        <begin position="270"/>
        <end position="431"/>
    </location>
</feature>
<dbReference type="GO" id="GO:0016887">
    <property type="term" value="F:ATP hydrolysis activity"/>
    <property type="evidence" value="ECO:0007669"/>
    <property type="project" value="RHEA"/>
</dbReference>
<dbReference type="Gene3D" id="3.40.50.300">
    <property type="entry name" value="P-loop containing nucleotide triphosphate hydrolases"/>
    <property type="match status" value="2"/>
</dbReference>
<dbReference type="InterPro" id="IPR047112">
    <property type="entry name" value="RecG/Mfd"/>
</dbReference>
<dbReference type="GO" id="GO:0043138">
    <property type="term" value="F:3'-5' DNA helicase activity"/>
    <property type="evidence" value="ECO:0007669"/>
    <property type="project" value="UniProtKB-EC"/>
</dbReference>
<dbReference type="InterPro" id="IPR011545">
    <property type="entry name" value="DEAD/DEAH_box_helicase_dom"/>
</dbReference>
<evidence type="ECO:0000256" key="13">
    <source>
        <dbReference type="ARBA" id="ARBA00034808"/>
    </source>
</evidence>
<evidence type="ECO:0000256" key="15">
    <source>
        <dbReference type="RuleBase" id="RU363016"/>
    </source>
</evidence>
<feature type="domain" description="Helicase C-terminal" evidence="17">
    <location>
        <begin position="450"/>
        <end position="612"/>
    </location>
</feature>
<protein>
    <recommendedName>
        <fullName evidence="2 15">ATP-dependent DNA helicase RecG</fullName>
        <ecNumber evidence="13 15">5.6.2.4</ecNumber>
    </recommendedName>
</protein>
<gene>
    <name evidence="18" type="primary">recG</name>
    <name evidence="18" type="ORF">E6H02_00220</name>
</gene>
<dbReference type="PROSITE" id="PS51194">
    <property type="entry name" value="HELICASE_CTER"/>
    <property type="match status" value="1"/>
</dbReference>
<comment type="caution">
    <text evidence="18">The sequence shown here is derived from an EMBL/GenBank/DDBJ whole genome shotgun (WGS) entry which is preliminary data.</text>
</comment>
<keyword evidence="7 15" id="KW-0067">ATP-binding</keyword>
<dbReference type="AlphaFoldDB" id="A0A537M9M5"/>
<dbReference type="InterPro" id="IPR014001">
    <property type="entry name" value="Helicase_ATP-bd"/>
</dbReference>
<comment type="similarity">
    <text evidence="1 15">Belongs to the helicase family. RecG subfamily.</text>
</comment>
<dbReference type="CDD" id="cd17992">
    <property type="entry name" value="DEXHc_RecG"/>
    <property type="match status" value="1"/>
</dbReference>
<evidence type="ECO:0000256" key="10">
    <source>
        <dbReference type="ARBA" id="ARBA00023204"/>
    </source>
</evidence>
<evidence type="ECO:0000256" key="5">
    <source>
        <dbReference type="ARBA" id="ARBA00022801"/>
    </source>
</evidence>
<dbReference type="InterPro" id="IPR027417">
    <property type="entry name" value="P-loop_NTPase"/>
</dbReference>
<keyword evidence="6 15" id="KW-0347">Helicase</keyword>
<dbReference type="InterPro" id="IPR004609">
    <property type="entry name" value="ATP-dep_DNA_helicase_RecG"/>
</dbReference>
<dbReference type="PROSITE" id="PS51192">
    <property type="entry name" value="HELICASE_ATP_BIND_1"/>
    <property type="match status" value="1"/>
</dbReference>
<comment type="catalytic activity">
    <reaction evidence="12 15">
        <text>Couples ATP hydrolysis with the unwinding of duplex DNA by translocating in the 3'-5' direction.</text>
        <dbReference type="EC" id="5.6.2.4"/>
    </reaction>
</comment>
<keyword evidence="9 15" id="KW-0233">DNA recombination</keyword>
<dbReference type="Gene3D" id="2.40.50.140">
    <property type="entry name" value="Nucleic acid-binding proteins"/>
    <property type="match status" value="1"/>
</dbReference>
<dbReference type="SMART" id="SM00487">
    <property type="entry name" value="DEXDc"/>
    <property type="match status" value="1"/>
</dbReference>
<keyword evidence="10 15" id="KW-0234">DNA repair</keyword>
<feature type="non-terminal residue" evidence="18">
    <location>
        <position position="652"/>
    </location>
</feature>
<evidence type="ECO:0000256" key="2">
    <source>
        <dbReference type="ARBA" id="ARBA00017846"/>
    </source>
</evidence>
<dbReference type="EC" id="5.6.2.4" evidence="13 15"/>
<evidence type="ECO:0000256" key="8">
    <source>
        <dbReference type="ARBA" id="ARBA00023125"/>
    </source>
</evidence>
<dbReference type="Pfam" id="PF00271">
    <property type="entry name" value="Helicase_C"/>
    <property type="match status" value="1"/>
</dbReference>
<evidence type="ECO:0000256" key="3">
    <source>
        <dbReference type="ARBA" id="ARBA00022741"/>
    </source>
</evidence>
<dbReference type="Pfam" id="PF00270">
    <property type="entry name" value="DEAD"/>
    <property type="match status" value="1"/>
</dbReference>
<evidence type="ECO:0000256" key="7">
    <source>
        <dbReference type="ARBA" id="ARBA00022840"/>
    </source>
</evidence>
<comment type="catalytic activity">
    <reaction evidence="14 15">
        <text>ATP + H2O = ADP + phosphate + H(+)</text>
        <dbReference type="Rhea" id="RHEA:13065"/>
        <dbReference type="ChEBI" id="CHEBI:15377"/>
        <dbReference type="ChEBI" id="CHEBI:15378"/>
        <dbReference type="ChEBI" id="CHEBI:30616"/>
        <dbReference type="ChEBI" id="CHEBI:43474"/>
        <dbReference type="ChEBI" id="CHEBI:456216"/>
        <dbReference type="EC" id="5.6.2.4"/>
    </reaction>
</comment>
<dbReference type="GO" id="GO:0005524">
    <property type="term" value="F:ATP binding"/>
    <property type="evidence" value="ECO:0007669"/>
    <property type="project" value="UniProtKB-KW"/>
</dbReference>
<dbReference type="NCBIfam" id="TIGR00643">
    <property type="entry name" value="recG"/>
    <property type="match status" value="1"/>
</dbReference>
<evidence type="ECO:0000256" key="11">
    <source>
        <dbReference type="ARBA" id="ARBA00023235"/>
    </source>
</evidence>
<accession>A0A537M9M5</accession>
<dbReference type="InterPro" id="IPR012340">
    <property type="entry name" value="NA-bd_OB-fold"/>
</dbReference>
<sequence length="652" mass="72133">MQYARGVGPQRARLLARLGVATVRDLLYHLPRRLDDRSHLRSIYDLQHGAVETIQGVVGQVRQFRPRRRSLVITKAAITDDSGVLQVVWYNQPYLARLLAPGRRLVLHGRVQRRAGEIQMIAPEFEPLDDGEDTLHVGRIFPVYPSTDGLSQRVLRTIVFHALDDYAALVEEWLPARVRRRHGFADQEAALRQAHFPDTLDTQEQARRRMVYEELFLLQLLLLRQKARAEAEPRAVRYGDAGDLVARFHQGLGFPLTQAQHRAIAEIAGDLAGPHPMNRLLQGDVGSGKTVVAASALLRCAGGGAQGALMAPTEILAGQHYLTFRGLLDPLGVTVVLLVGGLGRAARADAVQKTRDGTADIVIGTHALIEEDVEFQRLGLVVVDEQHRFGVGQRAALRAKGPRPDVLVMTATPIPRTLALTLYGDLEVSTLDELPPGRSPIKTYARATARRPQVYEFVRAQVAEGRQAYIVCPLIEESEKLQAEAAVDLAARLSNDLFRGLRVEVLHGRMRVEEREAAMRALRAGEIDILVATTVIEVGIDIPNASVMVIEDADRFGLSQLHQLRGRVGRGAHQAYCILVADPKADDDVTARRLQAMVDTTDGFQIAQRDLELRGAGELLGDRRGGGLRQHGVTDLRIANLLRDHDWLERAR</sequence>
<evidence type="ECO:0000259" key="16">
    <source>
        <dbReference type="PROSITE" id="PS51192"/>
    </source>
</evidence>
<evidence type="ECO:0000313" key="18">
    <source>
        <dbReference type="EMBL" id="TMJ16935.1"/>
    </source>
</evidence>
<keyword evidence="3 15" id="KW-0547">Nucleotide-binding</keyword>
<dbReference type="PANTHER" id="PTHR47964:SF1">
    <property type="entry name" value="ATP-DEPENDENT DNA HELICASE HOMOLOG RECG, CHLOROPLASTIC"/>
    <property type="match status" value="1"/>
</dbReference>
<dbReference type="GO" id="GO:0006281">
    <property type="term" value="P:DNA repair"/>
    <property type="evidence" value="ECO:0007669"/>
    <property type="project" value="UniProtKB-UniRule"/>
</dbReference>